<sequence>ADMKCLKVDEYIKRTASVKETELLLQELENYVKSRPGLQGRTLCDRVIRACNHQLGVGSTNFDHVSQLVQLVKLSLQGYDISAALVAQSSPLYMEKIIFHIVKKLSSLEAHSLCSHIAGLLYSRLTPAEDYCVLVRSCFSVLWNGLSATKDRNILNPRDKLHCQMQALSFLLLLDTENATPSFCKAPIYTEDAITEFESSCEAVTKDDASFLLQEMNTLFSRCWTGGQGCKGDGSKLSTVTSSFYTLSEMVLVMVKVLCKAGHYDLASAFLNDIESKVVDCAAQCTAVVLGKWAIKIHSTMKAGGESGQALTQCARALRSLSADLGDREAHALLEGCGLVVWAVESGHSKGLSGPVLLAWFSFLEEHQERILKTVKKVSSRLQQALCFSIYQGFVFAYESMLASQVSDTLDRVLLYCQATAGLMMTELRKLSSENFLVKAVVAVSNLACGFYNRRLYDQAFTLVEILCRDLCKNCLVSLSVDRLSRPFMLAVQTSRRAGQLERALDWVILWLKALGDRITTHMAEPVSLWVKTKTDAARNSEEDLRLRTLCDGFGPDVPDERVMLCLLEEELRAYKEVAGDTAQERYNTLCDLLDICHEESSHSHLRAVYLCEMAQVVCYQDFSEQTDCTAVDFTHEALRLLENEPETQENADRLKDDKAHALLWLYICTLEDNLQKVKLREQTQYAASPIGTNDFDYEDKQKTQDSTLVSEGLYFNLLCKPLERALDEWSSLLQSQVLPSVRNPKQTCSSIAVTAALFKLIGKPLKALEAYQLAIGLSCQLADAHGCASSLCQTASILLDMGTPELAQLEQAEKFLTSLTTADGPSSLSMLAILLKAQYCYSTGQVDRGVPYLCEVLKEVNEQRQSKRWYLLRAQMLQTYSSYLSLDTAALPQAQRSHITQHGINSPDTALYESLKLLCSLLVTLVGKGLFGTNGSNSDMRFVDQGDNLVLKWQLLSELLNCSMKVVAVRSSCGAINDARLQCLEALKLATKLQALSQCAELLVMKAELELMQGEREESGFDLDKVRDLLDLCIDFSDQVQKTEVKIKPRKGRPAQKSQSPLPALEDDLNGFLKTRWIGKELVGRNRANSPPLKAQPPRWLSSLTHESDCHCSCCSEPCLGHATARWAATQAELVLQLDPNEAKVSLKLQSATLARCKSVAAKLGTKLAKLFSPCGLAKSSFKPSLMQDVVGRVYLRMALSGLEPRLYKVCGIWRVLEAGLAFVNATPSPVLRPVKAGLMATKAIVSLVTLAEKKGCTPEELFSNAWTWNAPKELKSEHKAVQSSLLRKPKESIKKTDVPDKTKEAKKVKVVKPRIEVTSTSTKEKAIVPMTPVMVKSKPSVGQRGYFDFNTVVPTLACTPIQKVKACASVQKAPKTASKLQFQVFEELSPVQPVPAAPRRTKKSIFKMEFSDESDAEANTQAESKEKTDVPKKRTTTRRAAQNNKSAPDPPAEKVPPKRQARGKKTTALPQATSSEDDVCQSASTRRGRTRRELPRAEADSVEEPDKMRTIEEEFTEVLDISIEQLRTSDTEAEDTHASKDDFEVLRRDMCCDLERDDLSELRSRGLNGSSFTLLVLHPVASVISFFFSDNLSLEDVESLLRSAWLALQHFPSPTIYTTLSLLALTTGQQDPITTAMLHAQSLGITSRHRTIRHLASCLKKLSKASNELADKMDALTLDELSPNESKNCAEQRLLQLENIFSFPTADSSTFPQSHCQEFIQQIQHLPSGVTVCVMSILGVKPWEMGDSIILSRLEKGSAPVTVHIATSKQPVRMEMDSIQVEQKVVSCVSEKAKWWDGRRALDSRVEVSGEERGFCWGVSEAFFLPLSLDPELSKQAQHLCKSLSAKGALLSASPVLSQEALKRFAMGVSPQWDKKCDQLLHTAVSRLADREEPRGHVVLILDKYLQKLPWESISILRSHSVSRMPSLHSLIGLCIQKETDSQSILKQGVNTRQVFYVLDADANLGNSQDRFKEWFSSQLDWDGVCGVAPDSGQLEEAVATKDLYIYVGHGAGARFLDSQVVLKRQMRAASLLFGCSSAALAVRGDQEGQGIILNYLIAGCPFVLGNLWDVTDRDIDRFTKALLESWLSAGSGAPLLHYMGPSRQATHLKHLIGAAPVVYGLPIHLQ</sequence>
<feature type="compositionally biased region" description="Basic and acidic residues" evidence="5">
    <location>
        <begin position="1425"/>
        <end position="1434"/>
    </location>
</feature>
<organism evidence="7 8">
    <name type="scientific">Sander lucioperca</name>
    <name type="common">Pike-perch</name>
    <name type="synonym">Perca lucioperca</name>
    <dbReference type="NCBI Taxonomy" id="283035"/>
    <lineage>
        <taxon>Eukaryota</taxon>
        <taxon>Metazoa</taxon>
        <taxon>Chordata</taxon>
        <taxon>Craniata</taxon>
        <taxon>Vertebrata</taxon>
        <taxon>Euteleostomi</taxon>
        <taxon>Actinopterygii</taxon>
        <taxon>Neopterygii</taxon>
        <taxon>Teleostei</taxon>
        <taxon>Neoteleostei</taxon>
        <taxon>Acanthomorphata</taxon>
        <taxon>Eupercaria</taxon>
        <taxon>Perciformes</taxon>
        <taxon>Percoidei</taxon>
        <taxon>Percidae</taxon>
        <taxon>Luciopercinae</taxon>
        <taxon>Sander</taxon>
    </lineage>
</organism>
<evidence type="ECO:0000256" key="2">
    <source>
        <dbReference type="ARBA" id="ARBA00012489"/>
    </source>
</evidence>
<comment type="catalytic activity">
    <reaction evidence="1">
        <text>All bonds known to be hydrolyzed by this endopeptidase have arginine in P1 and an acidic residue in P4. P6 is often occupied by an acidic residue or by a hydroxy-amino-acid residue, the phosphorylation of which enhances cleavage.</text>
        <dbReference type="EC" id="3.4.22.49"/>
    </reaction>
</comment>
<feature type="compositionally biased region" description="Basic and acidic residues" evidence="5">
    <location>
        <begin position="1493"/>
        <end position="1511"/>
    </location>
</feature>
<dbReference type="PROSITE" id="PS51700">
    <property type="entry name" value="SEPARIN"/>
    <property type="match status" value="1"/>
</dbReference>
<dbReference type="EC" id="3.4.22.49" evidence="2"/>
<proteinExistence type="predicted"/>
<dbReference type="Pfam" id="PF03568">
    <property type="entry name" value="Separin_C"/>
    <property type="match status" value="2"/>
</dbReference>
<protein>
    <recommendedName>
        <fullName evidence="2">separase</fullName>
        <ecNumber evidence="2">3.4.22.49</ecNumber>
    </recommendedName>
</protein>
<gene>
    <name evidence="7" type="primary">espl1</name>
</gene>
<dbReference type="PANTHER" id="PTHR12792">
    <property type="entry name" value="EXTRA SPINDLE POLES 1-RELATED"/>
    <property type="match status" value="1"/>
</dbReference>
<dbReference type="GO" id="GO:0051307">
    <property type="term" value="P:meiotic chromosome separation"/>
    <property type="evidence" value="ECO:0007669"/>
    <property type="project" value="TreeGrafter"/>
</dbReference>
<dbReference type="Proteomes" id="UP000694568">
    <property type="component" value="Unplaced"/>
</dbReference>
<evidence type="ECO:0000259" key="6">
    <source>
        <dbReference type="PROSITE" id="PS51700"/>
    </source>
</evidence>
<dbReference type="GeneTree" id="ENSGT00390000004990"/>
<evidence type="ECO:0000256" key="1">
    <source>
        <dbReference type="ARBA" id="ARBA00000451"/>
    </source>
</evidence>
<reference evidence="7" key="2">
    <citation type="submission" date="2025-09" db="UniProtKB">
        <authorList>
            <consortium name="Ensembl"/>
        </authorList>
    </citation>
    <scope>IDENTIFICATION</scope>
</reference>
<dbReference type="InterPro" id="IPR005314">
    <property type="entry name" value="Peptidase_C50"/>
</dbReference>
<evidence type="ECO:0000256" key="4">
    <source>
        <dbReference type="ARBA" id="ARBA00022829"/>
    </source>
</evidence>
<dbReference type="GO" id="GO:0005813">
    <property type="term" value="C:centrosome"/>
    <property type="evidence" value="ECO:0007669"/>
    <property type="project" value="TreeGrafter"/>
</dbReference>
<dbReference type="PANTHER" id="PTHR12792:SF0">
    <property type="entry name" value="SEPARIN"/>
    <property type="match status" value="1"/>
</dbReference>
<dbReference type="GO" id="GO:0005634">
    <property type="term" value="C:nucleus"/>
    <property type="evidence" value="ECO:0007669"/>
    <property type="project" value="InterPro"/>
</dbReference>
<feature type="domain" description="Peptidase C50" evidence="6">
    <location>
        <begin position="1954"/>
        <end position="2049"/>
    </location>
</feature>
<dbReference type="GO" id="GO:0006508">
    <property type="term" value="P:proteolysis"/>
    <property type="evidence" value="ECO:0007669"/>
    <property type="project" value="InterPro"/>
</dbReference>
<dbReference type="GO" id="GO:0072686">
    <property type="term" value="C:mitotic spindle"/>
    <property type="evidence" value="ECO:0007669"/>
    <property type="project" value="TreeGrafter"/>
</dbReference>
<dbReference type="InterPro" id="IPR030397">
    <property type="entry name" value="SEPARIN_core_dom"/>
</dbReference>
<keyword evidence="4" id="KW-0159">Chromosome partition</keyword>
<evidence type="ECO:0000313" key="7">
    <source>
        <dbReference type="Ensembl" id="ENSSLUP00000055287.1"/>
    </source>
</evidence>
<keyword evidence="8" id="KW-1185">Reference proteome</keyword>
<keyword evidence="3" id="KW-0378">Hydrolase</keyword>
<dbReference type="GO" id="GO:0004197">
    <property type="term" value="F:cysteine-type endopeptidase activity"/>
    <property type="evidence" value="ECO:0007669"/>
    <property type="project" value="InterPro"/>
</dbReference>
<reference evidence="7" key="1">
    <citation type="submission" date="2025-08" db="UniProtKB">
        <authorList>
            <consortium name="Ensembl"/>
        </authorList>
    </citation>
    <scope>IDENTIFICATION</scope>
</reference>
<feature type="region of interest" description="Disordered" evidence="5">
    <location>
        <begin position="1414"/>
        <end position="1511"/>
    </location>
</feature>
<name>A0A8D0AKD1_SANLU</name>
<dbReference type="Ensembl" id="ENSSLUT00000056900.1">
    <property type="protein sequence ID" value="ENSSLUP00000055287.1"/>
    <property type="gene ID" value="ENSSLUG00000023861.1"/>
</dbReference>
<dbReference type="GO" id="GO:0005737">
    <property type="term" value="C:cytoplasm"/>
    <property type="evidence" value="ECO:0007669"/>
    <property type="project" value="TreeGrafter"/>
</dbReference>
<evidence type="ECO:0000256" key="3">
    <source>
        <dbReference type="ARBA" id="ARBA00022801"/>
    </source>
</evidence>
<evidence type="ECO:0000256" key="5">
    <source>
        <dbReference type="SAM" id="MobiDB-lite"/>
    </source>
</evidence>
<evidence type="ECO:0000313" key="8">
    <source>
        <dbReference type="Proteomes" id="UP000694568"/>
    </source>
</evidence>
<accession>A0A8D0AKD1</accession>